<keyword evidence="1" id="KW-1185">Reference proteome</keyword>
<dbReference type="Pfam" id="PF03140">
    <property type="entry name" value="DUF247"/>
    <property type="match status" value="2"/>
</dbReference>
<evidence type="ECO:0000313" key="1">
    <source>
        <dbReference type="Proteomes" id="UP001515500"/>
    </source>
</evidence>
<dbReference type="GeneID" id="120264695"/>
<accession>A0AB40BMD6</accession>
<dbReference type="Proteomes" id="UP001515500">
    <property type="component" value="Chromosome 7"/>
</dbReference>
<dbReference type="InterPro" id="IPR004158">
    <property type="entry name" value="DUF247_pln"/>
</dbReference>
<dbReference type="AlphaFoldDB" id="A0AB40BMD6"/>
<dbReference type="PANTHER" id="PTHR31170">
    <property type="entry name" value="BNAC04G53230D PROTEIN"/>
    <property type="match status" value="1"/>
</dbReference>
<evidence type="ECO:0000313" key="2">
    <source>
        <dbReference type="RefSeq" id="XP_039128451.1"/>
    </source>
</evidence>
<dbReference type="PANTHER" id="PTHR31170:SF25">
    <property type="entry name" value="BNAA09G04570D PROTEIN"/>
    <property type="match status" value="1"/>
</dbReference>
<reference evidence="2" key="1">
    <citation type="submission" date="2025-08" db="UniProtKB">
        <authorList>
            <consortium name="RefSeq"/>
        </authorList>
    </citation>
    <scope>IDENTIFICATION</scope>
</reference>
<protein>
    <submittedName>
        <fullName evidence="2">UPF0481 protein At3g02645</fullName>
    </submittedName>
</protein>
<dbReference type="RefSeq" id="XP_039128451.1">
    <property type="nucleotide sequence ID" value="XM_039272517.1"/>
</dbReference>
<name>A0AB40BMD6_DIOCR</name>
<sequence>MAEVGAPDKIEEVEVDDVRKSKPAPYTKYVIPSIREVDGGSYDPKVISIGPYHSKKTQLLPMEDTTRASEPQVRKMYSEKFGLESDDLAETLVLDGCFILELFIKLALKEENEVIFDEMWKLPLIFNDLLLLENQIPFFILQELFDCTIIPGISTKDKNEPPLITLPNLALICTTTSLSMSTLQMFPDDVEIHHLLHLFHMNLTPSPKQKGSRFFPVDNIPTATELQEAGIIYIQGKEKIQCAS</sequence>
<gene>
    <name evidence="2" type="primary">LOC120264695</name>
</gene>
<organism evidence="1 2">
    <name type="scientific">Dioscorea cayennensis subsp. rotundata</name>
    <name type="common">White Guinea yam</name>
    <name type="synonym">Dioscorea rotundata</name>
    <dbReference type="NCBI Taxonomy" id="55577"/>
    <lineage>
        <taxon>Eukaryota</taxon>
        <taxon>Viridiplantae</taxon>
        <taxon>Streptophyta</taxon>
        <taxon>Embryophyta</taxon>
        <taxon>Tracheophyta</taxon>
        <taxon>Spermatophyta</taxon>
        <taxon>Magnoliopsida</taxon>
        <taxon>Liliopsida</taxon>
        <taxon>Dioscoreales</taxon>
        <taxon>Dioscoreaceae</taxon>
        <taxon>Dioscorea</taxon>
    </lineage>
</organism>
<proteinExistence type="predicted"/>